<accession>A0A1G9ZU15</accession>
<dbReference type="InterPro" id="IPR013766">
    <property type="entry name" value="Thioredoxin_domain"/>
</dbReference>
<dbReference type="SUPFAM" id="SSF52833">
    <property type="entry name" value="Thioredoxin-like"/>
    <property type="match status" value="1"/>
</dbReference>
<dbReference type="PROSITE" id="PS51352">
    <property type="entry name" value="THIOREDOXIN_2"/>
    <property type="match status" value="1"/>
</dbReference>
<dbReference type="InterPro" id="IPR036249">
    <property type="entry name" value="Thioredoxin-like_sf"/>
</dbReference>
<gene>
    <name evidence="3" type="ORF">SAMN05192554_12245</name>
</gene>
<dbReference type="SUPFAM" id="SSF48208">
    <property type="entry name" value="Six-hairpin glycosidases"/>
    <property type="match status" value="1"/>
</dbReference>
<feature type="compositionally biased region" description="Basic and acidic residues" evidence="1">
    <location>
        <begin position="547"/>
        <end position="557"/>
    </location>
</feature>
<dbReference type="AlphaFoldDB" id="A0A1G9ZU15"/>
<dbReference type="STRING" id="996166.SAMN05192554_12245"/>
<evidence type="ECO:0000259" key="2">
    <source>
        <dbReference type="PROSITE" id="PS51352"/>
    </source>
</evidence>
<keyword evidence="4" id="KW-1185">Reference proteome</keyword>
<dbReference type="PIRSF" id="PIRSF006402">
    <property type="entry name" value="UCP006402_thioredoxin"/>
    <property type="match status" value="1"/>
</dbReference>
<sequence>MDDSARETRVEWREWGQDAFDAADARNQPVLLSLSATWCSHCHEMDRETYDEPRIAANVNDGFVPVRVDVDRHPRVRDRYNMGGFPSTVFLTPAGEVLTGAGYLGVDGMRQVLDSVREMWDSRGTDAGRVPRALQGTDTPAGELTADIESNLVGQLRAAYDEHAGGWGEAEKFPMPRTVEFALKREQEQAMRSLNAVSANLLDDYEGGFFRFAGNPDWTDVHYEKVLDTNAALVRAFANAYLLTGKAELRQPAASTVDYLTTTLWTGEAFAGSQAAGAGRDYYAAEASDRESMSAPPVDDTVFADWNALAVDALLTYHGYTDDEGARRYAERALTHVVDDLVEDGVVTHYRTDEEAGATGLLVDHARVVGALTKARQVLGPDALAGADGDVDLTGTAQAVADHAIETLRSDDSFVDGPSAGVGLLDRPLRPLDGNVELADALLDLAVLTGEDRYHEVARETLAAFAGAADRFGVRIAAYGSAVSRLLNEPLVIAVTADAGSDLHRAALRMADHEKVVVPAATGYDEPDAAYAVRGDETSEPATTPEELSRRVSELVR</sequence>
<proteinExistence type="predicted"/>
<dbReference type="RefSeq" id="WP_089735539.1">
    <property type="nucleotide sequence ID" value="NZ_FNIA01000022.1"/>
</dbReference>
<dbReference type="InterPro" id="IPR008928">
    <property type="entry name" value="6-hairpin_glycosidase_sf"/>
</dbReference>
<feature type="region of interest" description="Disordered" evidence="1">
    <location>
        <begin position="528"/>
        <end position="557"/>
    </location>
</feature>
<dbReference type="OrthoDB" id="202131at2157"/>
<evidence type="ECO:0000313" key="4">
    <source>
        <dbReference type="Proteomes" id="UP000199370"/>
    </source>
</evidence>
<feature type="domain" description="Thioredoxin" evidence="2">
    <location>
        <begin position="1"/>
        <end position="118"/>
    </location>
</feature>
<reference evidence="3 4" key="1">
    <citation type="submission" date="2016-10" db="EMBL/GenBank/DDBJ databases">
        <authorList>
            <person name="de Groot N.N."/>
        </authorList>
    </citation>
    <scope>NUCLEOTIDE SEQUENCE [LARGE SCALE GENOMIC DNA]</scope>
    <source>
        <strain evidence="4">EB21,IBRC-M 10013,KCTC 4048</strain>
    </source>
</reference>
<dbReference type="Pfam" id="PF03190">
    <property type="entry name" value="Thioredox_DsbH"/>
    <property type="match status" value="1"/>
</dbReference>
<dbReference type="Gene3D" id="3.40.30.10">
    <property type="entry name" value="Glutaredoxin"/>
    <property type="match status" value="1"/>
</dbReference>
<evidence type="ECO:0000313" key="3">
    <source>
        <dbReference type="EMBL" id="SDN24605.1"/>
    </source>
</evidence>
<dbReference type="PANTHER" id="PTHR42899">
    <property type="entry name" value="SPERMATOGENESIS-ASSOCIATED PROTEIN 20"/>
    <property type="match status" value="1"/>
</dbReference>
<dbReference type="GO" id="GO:0005975">
    <property type="term" value="P:carbohydrate metabolic process"/>
    <property type="evidence" value="ECO:0007669"/>
    <property type="project" value="InterPro"/>
</dbReference>
<organism evidence="3 4">
    <name type="scientific">Haloarchaeobius iranensis</name>
    <dbReference type="NCBI Taxonomy" id="996166"/>
    <lineage>
        <taxon>Archaea</taxon>
        <taxon>Methanobacteriati</taxon>
        <taxon>Methanobacteriota</taxon>
        <taxon>Stenosarchaea group</taxon>
        <taxon>Halobacteria</taxon>
        <taxon>Halobacteriales</taxon>
        <taxon>Halorubellaceae</taxon>
        <taxon>Haloarchaeobius</taxon>
    </lineage>
</organism>
<dbReference type="Proteomes" id="UP000199370">
    <property type="component" value="Unassembled WGS sequence"/>
</dbReference>
<dbReference type="PANTHER" id="PTHR42899:SF1">
    <property type="entry name" value="SPERMATOGENESIS-ASSOCIATED PROTEIN 20"/>
    <property type="match status" value="1"/>
</dbReference>
<dbReference type="InterPro" id="IPR004879">
    <property type="entry name" value="Ssp411-like_TRX"/>
</dbReference>
<dbReference type="InterPro" id="IPR024705">
    <property type="entry name" value="Ssp411"/>
</dbReference>
<protein>
    <recommendedName>
        <fullName evidence="2">Thioredoxin domain-containing protein</fullName>
    </recommendedName>
</protein>
<name>A0A1G9ZU15_9EURY</name>
<evidence type="ECO:0000256" key="1">
    <source>
        <dbReference type="SAM" id="MobiDB-lite"/>
    </source>
</evidence>
<dbReference type="EMBL" id="FNIA01000022">
    <property type="protein sequence ID" value="SDN24605.1"/>
    <property type="molecule type" value="Genomic_DNA"/>
</dbReference>